<dbReference type="GO" id="GO:0005886">
    <property type="term" value="C:plasma membrane"/>
    <property type="evidence" value="ECO:0007669"/>
    <property type="project" value="UniProtKB-SubCell"/>
</dbReference>
<dbReference type="GO" id="GO:0006465">
    <property type="term" value="P:signal peptide processing"/>
    <property type="evidence" value="ECO:0007669"/>
    <property type="project" value="InterPro"/>
</dbReference>
<dbReference type="NCBIfam" id="TIGR02227">
    <property type="entry name" value="sigpep_I_bact"/>
    <property type="match status" value="1"/>
</dbReference>
<evidence type="ECO:0000256" key="5">
    <source>
        <dbReference type="ARBA" id="ARBA00022801"/>
    </source>
</evidence>
<dbReference type="PANTHER" id="PTHR43390:SF1">
    <property type="entry name" value="CHLOROPLAST PROCESSING PEPTIDASE"/>
    <property type="match status" value="1"/>
</dbReference>
<name>A0AA94L5E5_ANAPI</name>
<feature type="active site" evidence="6">
    <location>
        <position position="53"/>
    </location>
</feature>
<dbReference type="InterPro" id="IPR019533">
    <property type="entry name" value="Peptidase_S26"/>
</dbReference>
<accession>A0AA94L5E5</accession>
<dbReference type="Proteomes" id="UP000184204">
    <property type="component" value="Unassembled WGS sequence"/>
</dbReference>
<protein>
    <recommendedName>
        <fullName evidence="4 7">Signal peptidase I</fullName>
        <ecNumber evidence="4 7">3.4.21.89</ecNumber>
    </recommendedName>
</protein>
<dbReference type="PROSITE" id="PS00760">
    <property type="entry name" value="SPASE_I_2"/>
    <property type="match status" value="1"/>
</dbReference>
<keyword evidence="7" id="KW-0812">Transmembrane</keyword>
<dbReference type="RefSeq" id="WP_072743630.1">
    <property type="nucleotide sequence ID" value="NZ_FQUA01000007.1"/>
</dbReference>
<organism evidence="9 10">
    <name type="scientific">Anaerotignum propionicum DSM 1682</name>
    <dbReference type="NCBI Taxonomy" id="991789"/>
    <lineage>
        <taxon>Bacteria</taxon>
        <taxon>Bacillati</taxon>
        <taxon>Bacillota</taxon>
        <taxon>Clostridia</taxon>
        <taxon>Lachnospirales</taxon>
        <taxon>Anaerotignaceae</taxon>
        <taxon>Anaerotignum</taxon>
    </lineage>
</organism>
<proteinExistence type="inferred from homology"/>
<comment type="subcellular location">
    <subcellularLocation>
        <location evidence="2">Cell membrane</location>
        <topology evidence="2">Single-pass type II membrane protein</topology>
    </subcellularLocation>
    <subcellularLocation>
        <location evidence="7">Membrane</location>
        <topology evidence="7">Single-pass type II membrane protein</topology>
    </subcellularLocation>
</comment>
<dbReference type="SUPFAM" id="SSF51306">
    <property type="entry name" value="LexA/Signal peptidase"/>
    <property type="match status" value="1"/>
</dbReference>
<dbReference type="PROSITE" id="PS00761">
    <property type="entry name" value="SPASE_I_3"/>
    <property type="match status" value="1"/>
</dbReference>
<keyword evidence="5 7" id="KW-0378">Hydrolase</keyword>
<dbReference type="InterPro" id="IPR019758">
    <property type="entry name" value="Pept_S26A_signal_pept_1_CS"/>
</dbReference>
<evidence type="ECO:0000256" key="2">
    <source>
        <dbReference type="ARBA" id="ARBA00004401"/>
    </source>
</evidence>
<dbReference type="EC" id="3.4.21.89" evidence="4 7"/>
<dbReference type="GO" id="GO:0004252">
    <property type="term" value="F:serine-type endopeptidase activity"/>
    <property type="evidence" value="ECO:0007669"/>
    <property type="project" value="InterPro"/>
</dbReference>
<dbReference type="PRINTS" id="PR00727">
    <property type="entry name" value="LEADERPTASE"/>
</dbReference>
<dbReference type="Pfam" id="PF10502">
    <property type="entry name" value="Peptidase_S26"/>
    <property type="match status" value="1"/>
</dbReference>
<dbReference type="InterPro" id="IPR019757">
    <property type="entry name" value="Pept_S26A_signal_pept_1_Lys-AS"/>
</dbReference>
<dbReference type="InterPro" id="IPR000223">
    <property type="entry name" value="Pept_S26A_signal_pept_1"/>
</dbReference>
<evidence type="ECO:0000256" key="7">
    <source>
        <dbReference type="RuleBase" id="RU362042"/>
    </source>
</evidence>
<comment type="caution">
    <text evidence="9">The sequence shown here is derived from an EMBL/GenBank/DDBJ whole genome shotgun (WGS) entry which is preliminary data.</text>
</comment>
<dbReference type="InterPro" id="IPR036286">
    <property type="entry name" value="LexA/Signal_pep-like_sf"/>
</dbReference>
<evidence type="ECO:0000256" key="6">
    <source>
        <dbReference type="PIRSR" id="PIRSR600223-1"/>
    </source>
</evidence>
<reference evidence="10" key="1">
    <citation type="submission" date="2016-11" db="EMBL/GenBank/DDBJ databases">
        <authorList>
            <person name="Jaros S."/>
            <person name="Januszkiewicz K."/>
            <person name="Wedrychowicz H."/>
        </authorList>
    </citation>
    <scope>NUCLEOTIDE SEQUENCE [LARGE SCALE GENOMIC DNA]</scope>
    <source>
        <strain evidence="10">DSM 1682</strain>
    </source>
</reference>
<evidence type="ECO:0000259" key="8">
    <source>
        <dbReference type="Pfam" id="PF10502"/>
    </source>
</evidence>
<keyword evidence="7" id="KW-0645">Protease</keyword>
<dbReference type="CDD" id="cd06530">
    <property type="entry name" value="S26_SPase_I"/>
    <property type="match status" value="1"/>
</dbReference>
<keyword evidence="7" id="KW-1133">Transmembrane helix</keyword>
<comment type="similarity">
    <text evidence="3 7">Belongs to the peptidase S26 family.</text>
</comment>
<evidence type="ECO:0000313" key="10">
    <source>
        <dbReference type="Proteomes" id="UP000184204"/>
    </source>
</evidence>
<feature type="active site" evidence="6">
    <location>
        <position position="97"/>
    </location>
</feature>
<evidence type="ECO:0000256" key="3">
    <source>
        <dbReference type="ARBA" id="ARBA00009370"/>
    </source>
</evidence>
<feature type="transmembrane region" description="Helical" evidence="7">
    <location>
        <begin position="25"/>
        <end position="49"/>
    </location>
</feature>
<dbReference type="PANTHER" id="PTHR43390">
    <property type="entry name" value="SIGNAL PEPTIDASE I"/>
    <property type="match status" value="1"/>
</dbReference>
<dbReference type="Gene3D" id="2.10.109.10">
    <property type="entry name" value="Umud Fragment, subunit A"/>
    <property type="match status" value="1"/>
</dbReference>
<evidence type="ECO:0000313" key="9">
    <source>
        <dbReference type="EMBL" id="SHE79182.1"/>
    </source>
</evidence>
<gene>
    <name evidence="9" type="ORF">SAMN02745151_01811</name>
</gene>
<feature type="domain" description="Peptidase S26" evidence="8">
    <location>
        <begin position="28"/>
        <end position="189"/>
    </location>
</feature>
<sequence>MEQEEQSTIEEQEQITEKKKKEYPFWIQLLFLLALVFVLRTFVLGTVYVKGSSMEPNFHHGDLVFVNKLATSIASPKKGDIVICQLNSDGQKEKIIKRVIGLPGDVIDLVWNEDSENVEYYLYINDELIEEPYINEPIMTQGDIDYPFTVPDGSYFVMGDNRNASSDSRRESIGPIAKKNLYGKVIFRLYPFDGFGPIS</sequence>
<dbReference type="AlphaFoldDB" id="A0AA94L5E5"/>
<evidence type="ECO:0000256" key="4">
    <source>
        <dbReference type="ARBA" id="ARBA00013208"/>
    </source>
</evidence>
<keyword evidence="7" id="KW-0472">Membrane</keyword>
<comment type="catalytic activity">
    <reaction evidence="1 7">
        <text>Cleavage of hydrophobic, N-terminal signal or leader sequences from secreted and periplasmic proteins.</text>
        <dbReference type="EC" id="3.4.21.89"/>
    </reaction>
</comment>
<dbReference type="EMBL" id="FQUA01000007">
    <property type="protein sequence ID" value="SHE79182.1"/>
    <property type="molecule type" value="Genomic_DNA"/>
</dbReference>
<dbReference type="GO" id="GO:0009003">
    <property type="term" value="F:signal peptidase activity"/>
    <property type="evidence" value="ECO:0007669"/>
    <property type="project" value="UniProtKB-EC"/>
</dbReference>
<evidence type="ECO:0000256" key="1">
    <source>
        <dbReference type="ARBA" id="ARBA00000677"/>
    </source>
</evidence>